<evidence type="ECO:0000256" key="1">
    <source>
        <dbReference type="SAM" id="Phobius"/>
    </source>
</evidence>
<protein>
    <submittedName>
        <fullName evidence="2">Uncharacterized protein</fullName>
    </submittedName>
</protein>
<dbReference type="EMBL" id="GGEC01087970">
    <property type="protein sequence ID" value="MBX68454.1"/>
    <property type="molecule type" value="Transcribed_RNA"/>
</dbReference>
<proteinExistence type="predicted"/>
<organism evidence="2">
    <name type="scientific">Rhizophora mucronata</name>
    <name type="common">Asiatic mangrove</name>
    <dbReference type="NCBI Taxonomy" id="61149"/>
    <lineage>
        <taxon>Eukaryota</taxon>
        <taxon>Viridiplantae</taxon>
        <taxon>Streptophyta</taxon>
        <taxon>Embryophyta</taxon>
        <taxon>Tracheophyta</taxon>
        <taxon>Spermatophyta</taxon>
        <taxon>Magnoliopsida</taxon>
        <taxon>eudicotyledons</taxon>
        <taxon>Gunneridae</taxon>
        <taxon>Pentapetalae</taxon>
        <taxon>rosids</taxon>
        <taxon>fabids</taxon>
        <taxon>Malpighiales</taxon>
        <taxon>Rhizophoraceae</taxon>
        <taxon>Rhizophora</taxon>
    </lineage>
</organism>
<reference evidence="2" key="1">
    <citation type="submission" date="2018-02" db="EMBL/GenBank/DDBJ databases">
        <title>Rhizophora mucronata_Transcriptome.</title>
        <authorList>
            <person name="Meera S.P."/>
            <person name="Sreeshan A."/>
            <person name="Augustine A."/>
        </authorList>
    </citation>
    <scope>NUCLEOTIDE SEQUENCE</scope>
    <source>
        <tissue evidence="2">Leaf</tissue>
    </source>
</reference>
<keyword evidence="1" id="KW-1133">Transmembrane helix</keyword>
<sequence>MLDQRHGPLLHFHLSLLTWASETAFLVALDSGSNLSFLWKFNCQEGQNLETWFDLFFFLFLICVWGSSFFPFFLILFSASHMPFAALRLVVSSWFKSISISLNALYYTNLPSNSQIPISLNIPGNLTFWP</sequence>
<keyword evidence="1" id="KW-0472">Membrane</keyword>
<keyword evidence="1" id="KW-0812">Transmembrane</keyword>
<feature type="transmembrane region" description="Helical" evidence="1">
    <location>
        <begin position="55"/>
        <end position="77"/>
    </location>
</feature>
<name>A0A2P2QNH4_RHIMU</name>
<feature type="transmembrane region" description="Helical" evidence="1">
    <location>
        <begin position="12"/>
        <end position="29"/>
    </location>
</feature>
<dbReference type="AlphaFoldDB" id="A0A2P2QNH4"/>
<feature type="transmembrane region" description="Helical" evidence="1">
    <location>
        <begin position="89"/>
        <end position="107"/>
    </location>
</feature>
<evidence type="ECO:0000313" key="2">
    <source>
        <dbReference type="EMBL" id="MBX68454.1"/>
    </source>
</evidence>
<accession>A0A2P2QNH4</accession>